<evidence type="ECO:0000256" key="1">
    <source>
        <dbReference type="ARBA" id="ARBA00022614"/>
    </source>
</evidence>
<dbReference type="RefSeq" id="XP_011312128.1">
    <property type="nucleotide sequence ID" value="XM_011313826.1"/>
</dbReference>
<organism evidence="5">
    <name type="scientific">Fopius arisanus</name>
    <dbReference type="NCBI Taxonomy" id="64838"/>
    <lineage>
        <taxon>Eukaryota</taxon>
        <taxon>Metazoa</taxon>
        <taxon>Ecdysozoa</taxon>
        <taxon>Arthropoda</taxon>
        <taxon>Hexapoda</taxon>
        <taxon>Insecta</taxon>
        <taxon>Pterygota</taxon>
        <taxon>Neoptera</taxon>
        <taxon>Endopterygota</taxon>
        <taxon>Hymenoptera</taxon>
        <taxon>Apocrita</taxon>
        <taxon>Ichneumonoidea</taxon>
        <taxon>Braconidae</taxon>
        <taxon>Opiinae</taxon>
        <taxon>Fopius</taxon>
    </lineage>
</organism>
<dbReference type="PROSITE" id="PS51257">
    <property type="entry name" value="PROKAR_LIPOPROTEIN"/>
    <property type="match status" value="1"/>
</dbReference>
<sequence length="455" mass="51467">MFNMLRNLLPLLLMTTYASGACVNVPNQEMVEYACENGYVNDLHSIPEKTEKIRIANMKIPRITRDTFSRFGDNVLILMCTHCGIEDIEPDSFKALRNLQQLRLDNNHLRTVRASWLEGLKQLTYLDLNYNEIESIEDGVFDNTPDLVDFRISGNKLQCLNVNELARHKALNRIFIAQNPEFKCPNALSRVLEQKQVTFEKDPEWSQLPEDIIVPPISPMEPPTPPYRERLVSTQPPQSTINYYQTAAPNYPTSASYPNYEATSEASQRTPLPWYTTPSYTSEASYPTRNWPTPTESKPQPSQTRPPYNDPYYPPQAPRSSTQDPYPYTDDTRYQTEGTGDISWTGGSDDIFSETDFPPIQPVPPSMETSRPPLNPDPNYQTSRPALVPPKPTSEAYPHPRPLENYQQVDEKAPVAVDLPSSPTTPKPKGSSSHSTASSAGLVLLTIFYSLIRTF</sequence>
<dbReference type="Pfam" id="PF13855">
    <property type="entry name" value="LRR_8"/>
    <property type="match status" value="1"/>
</dbReference>
<dbReference type="InterPro" id="IPR001611">
    <property type="entry name" value="Leu-rich_rpt"/>
</dbReference>
<proteinExistence type="predicted"/>
<dbReference type="SUPFAM" id="SSF52058">
    <property type="entry name" value="L domain-like"/>
    <property type="match status" value="1"/>
</dbReference>
<dbReference type="AlphaFoldDB" id="A0A0C9RUG1"/>
<dbReference type="EMBL" id="GBYB01012480">
    <property type="protein sequence ID" value="JAG82247.1"/>
    <property type="molecule type" value="Transcribed_RNA"/>
</dbReference>
<evidence type="ECO:0000256" key="2">
    <source>
        <dbReference type="ARBA" id="ARBA00022737"/>
    </source>
</evidence>
<keyword evidence="1" id="KW-0433">Leucine-rich repeat</keyword>
<dbReference type="SMART" id="SM00369">
    <property type="entry name" value="LRR_TYP"/>
    <property type="match status" value="2"/>
</dbReference>
<reference evidence="5" key="1">
    <citation type="submission" date="2015-01" db="EMBL/GenBank/DDBJ databases">
        <title>Transcriptome Assembly of Fopius arisanus.</title>
        <authorList>
            <person name="Geib S."/>
        </authorList>
    </citation>
    <scope>NUCLEOTIDE SEQUENCE</scope>
</reference>
<evidence type="ECO:0000313" key="6">
    <source>
        <dbReference type="Proteomes" id="UP000694866"/>
    </source>
</evidence>
<dbReference type="PANTHER" id="PTHR24366">
    <property type="entry name" value="IG(IMMUNOGLOBULIN) AND LRR(LEUCINE RICH REPEAT) DOMAINS"/>
    <property type="match status" value="1"/>
</dbReference>
<name>A0A0C9RUG1_9HYME</name>
<keyword evidence="4" id="KW-0732">Signal</keyword>
<evidence type="ECO:0000256" key="4">
    <source>
        <dbReference type="SAM" id="SignalP"/>
    </source>
</evidence>
<dbReference type="PROSITE" id="PS51450">
    <property type="entry name" value="LRR"/>
    <property type="match status" value="1"/>
</dbReference>
<dbReference type="PANTHER" id="PTHR24366:SF96">
    <property type="entry name" value="LEUCINE RICH REPEAT CONTAINING 53"/>
    <property type="match status" value="1"/>
</dbReference>
<feature type="compositionally biased region" description="Polar residues" evidence="3">
    <location>
        <begin position="255"/>
        <end position="306"/>
    </location>
</feature>
<dbReference type="Gene3D" id="3.80.10.10">
    <property type="entry name" value="Ribonuclease Inhibitor"/>
    <property type="match status" value="1"/>
</dbReference>
<dbReference type="InterPro" id="IPR003591">
    <property type="entry name" value="Leu-rich_rpt_typical-subtyp"/>
</dbReference>
<evidence type="ECO:0000313" key="5">
    <source>
        <dbReference type="EMBL" id="JAG82247.1"/>
    </source>
</evidence>
<reference evidence="7" key="2">
    <citation type="submission" date="2025-04" db="UniProtKB">
        <authorList>
            <consortium name="RefSeq"/>
        </authorList>
    </citation>
    <scope>IDENTIFICATION</scope>
    <source>
        <strain evidence="7">USDA-PBARC FA_bdor</strain>
        <tissue evidence="7">Whole organism</tissue>
    </source>
</reference>
<keyword evidence="6" id="KW-1185">Reference proteome</keyword>
<accession>A0A9R1U9E7</accession>
<dbReference type="Proteomes" id="UP000694866">
    <property type="component" value="Unplaced"/>
</dbReference>
<protein>
    <submittedName>
        <fullName evidence="5">CHAD protein</fullName>
    </submittedName>
</protein>
<dbReference type="OrthoDB" id="676979at2759"/>
<feature type="signal peptide" evidence="4">
    <location>
        <begin position="1"/>
        <end position="20"/>
    </location>
</feature>
<feature type="region of interest" description="Disordered" evidence="3">
    <location>
        <begin position="255"/>
        <end position="437"/>
    </location>
</feature>
<feature type="compositionally biased region" description="Low complexity" evidence="3">
    <location>
        <begin position="420"/>
        <end position="437"/>
    </location>
</feature>
<evidence type="ECO:0000256" key="3">
    <source>
        <dbReference type="SAM" id="MobiDB-lite"/>
    </source>
</evidence>
<accession>A0A0C9RUG1</accession>
<evidence type="ECO:0000313" key="7">
    <source>
        <dbReference type="RefSeq" id="XP_011312128.1"/>
    </source>
</evidence>
<dbReference type="KEGG" id="fas:105271981"/>
<dbReference type="InterPro" id="IPR032675">
    <property type="entry name" value="LRR_dom_sf"/>
</dbReference>
<dbReference type="GeneID" id="105271981"/>
<feature type="compositionally biased region" description="Pro residues" evidence="3">
    <location>
        <begin position="308"/>
        <end position="317"/>
    </location>
</feature>
<gene>
    <name evidence="5" type="primary">CHAD</name>
    <name evidence="7" type="synonym">LOC105271981</name>
    <name evidence="5" type="ORF">g.19852</name>
</gene>
<keyword evidence="2" id="KW-0677">Repeat</keyword>
<feature type="chain" id="PRO_5044541804" evidence="4">
    <location>
        <begin position="21"/>
        <end position="455"/>
    </location>
</feature>